<feature type="chain" id="PRO_5034467909" evidence="1">
    <location>
        <begin position="20"/>
        <end position="155"/>
    </location>
</feature>
<protein>
    <submittedName>
        <fullName evidence="2">Uncharacterized protein</fullName>
    </submittedName>
</protein>
<keyword evidence="1" id="KW-0732">Signal</keyword>
<sequence length="155" mass="17582">MENLISFILIFCLVRVTVQLNLSEDLECGPGQTYNTSASAYYPDYQSAHPRDFVDEKGKKLRSLQEYLDMRSTYVTVSMDASLGIPYATPLCIPELNAHYGRYVNLEVRDTNPDIFGCGYGCVEIAVRTEADSYDRILNKELTLVLIEVEDFDDL</sequence>
<evidence type="ECO:0000256" key="1">
    <source>
        <dbReference type="SAM" id="SignalP"/>
    </source>
</evidence>
<reference evidence="2" key="1">
    <citation type="submission" date="2021-05" db="EMBL/GenBank/DDBJ databases">
        <authorList>
            <person name="Alioto T."/>
            <person name="Alioto T."/>
            <person name="Gomez Garrido J."/>
        </authorList>
    </citation>
    <scope>NUCLEOTIDE SEQUENCE</scope>
</reference>
<name>A0A8D8Z9G4_9HEMI</name>
<organism evidence="2">
    <name type="scientific">Cacopsylla melanoneura</name>
    <dbReference type="NCBI Taxonomy" id="428564"/>
    <lineage>
        <taxon>Eukaryota</taxon>
        <taxon>Metazoa</taxon>
        <taxon>Ecdysozoa</taxon>
        <taxon>Arthropoda</taxon>
        <taxon>Hexapoda</taxon>
        <taxon>Insecta</taxon>
        <taxon>Pterygota</taxon>
        <taxon>Neoptera</taxon>
        <taxon>Paraneoptera</taxon>
        <taxon>Hemiptera</taxon>
        <taxon>Sternorrhyncha</taxon>
        <taxon>Psylloidea</taxon>
        <taxon>Psyllidae</taxon>
        <taxon>Psyllinae</taxon>
        <taxon>Cacopsylla</taxon>
    </lineage>
</organism>
<feature type="signal peptide" evidence="1">
    <location>
        <begin position="1"/>
        <end position="19"/>
    </location>
</feature>
<proteinExistence type="predicted"/>
<accession>A0A8D8Z9G4</accession>
<dbReference type="EMBL" id="HBUF01450608">
    <property type="protein sequence ID" value="CAG6743598.1"/>
    <property type="molecule type" value="Transcribed_RNA"/>
</dbReference>
<dbReference type="AlphaFoldDB" id="A0A8D8Z9G4"/>
<evidence type="ECO:0000313" key="2">
    <source>
        <dbReference type="EMBL" id="CAG6743598.1"/>
    </source>
</evidence>